<proteinExistence type="predicted"/>
<keyword evidence="3" id="KW-1185">Reference proteome</keyword>
<feature type="region of interest" description="Disordered" evidence="1">
    <location>
        <begin position="257"/>
        <end position="278"/>
    </location>
</feature>
<reference evidence="2" key="1">
    <citation type="submission" date="2023-10" db="EMBL/GenBank/DDBJ databases">
        <title>Genome assemblies of two species of porcelain crab, Petrolisthes cinctipes and Petrolisthes manimaculis (Anomura: Porcellanidae).</title>
        <authorList>
            <person name="Angst P."/>
        </authorList>
    </citation>
    <scope>NUCLEOTIDE SEQUENCE</scope>
    <source>
        <strain evidence="2">PB745_01</strain>
        <tissue evidence="2">Gill</tissue>
    </source>
</reference>
<dbReference type="Proteomes" id="UP001286313">
    <property type="component" value="Unassembled WGS sequence"/>
</dbReference>
<feature type="compositionally biased region" description="Basic and acidic residues" evidence="1">
    <location>
        <begin position="257"/>
        <end position="270"/>
    </location>
</feature>
<evidence type="ECO:0000256" key="1">
    <source>
        <dbReference type="SAM" id="MobiDB-lite"/>
    </source>
</evidence>
<evidence type="ECO:0000313" key="3">
    <source>
        <dbReference type="Proteomes" id="UP001286313"/>
    </source>
</evidence>
<dbReference type="EMBL" id="JAWQEG010005678">
    <property type="protein sequence ID" value="KAK3857165.1"/>
    <property type="molecule type" value="Genomic_DNA"/>
</dbReference>
<evidence type="ECO:0000313" key="2">
    <source>
        <dbReference type="EMBL" id="KAK3857165.1"/>
    </source>
</evidence>
<organism evidence="2 3">
    <name type="scientific">Petrolisthes cinctipes</name>
    <name type="common">Flat porcelain crab</name>
    <dbReference type="NCBI Taxonomy" id="88211"/>
    <lineage>
        <taxon>Eukaryota</taxon>
        <taxon>Metazoa</taxon>
        <taxon>Ecdysozoa</taxon>
        <taxon>Arthropoda</taxon>
        <taxon>Crustacea</taxon>
        <taxon>Multicrustacea</taxon>
        <taxon>Malacostraca</taxon>
        <taxon>Eumalacostraca</taxon>
        <taxon>Eucarida</taxon>
        <taxon>Decapoda</taxon>
        <taxon>Pleocyemata</taxon>
        <taxon>Anomura</taxon>
        <taxon>Galatheoidea</taxon>
        <taxon>Porcellanidae</taxon>
        <taxon>Petrolisthes</taxon>
    </lineage>
</organism>
<comment type="caution">
    <text evidence="2">The sequence shown here is derived from an EMBL/GenBank/DDBJ whole genome shotgun (WGS) entry which is preliminary data.</text>
</comment>
<protein>
    <submittedName>
        <fullName evidence="2">Uncharacterized protein</fullName>
    </submittedName>
</protein>
<accession>A0AAE1BUR0</accession>
<name>A0AAE1BUR0_PETCI</name>
<gene>
    <name evidence="2" type="ORF">Pcinc_036573</name>
</gene>
<feature type="compositionally biased region" description="Basic and acidic residues" evidence="1">
    <location>
        <begin position="1"/>
        <end position="24"/>
    </location>
</feature>
<sequence length="278" mass="31725">MEGSEEGKQSAEGKKHETIKEGRGVSEGNATSKYKHHQFQTSPFPDRTFSRHHYFQTSLFPDITISRHHHFQTSPFPDTIIFKPWYHLSQPPTFPTITFSRHQNNLPNTNISSHYYLFQTPSLHLFQTLTFPVTTFSRHHLFISSRHQLFQSLPFPDTISSRHQLSQSLWYLFQTPSLDLFQTPPYPAFTFFQTAPLHITPSSGWNLSLSFPYSAVDAVGTLGIIYRFAKGYGGVCIKQCGRPCPLAFRGETFPGEEGKVRKEKEEDVHAKGRGCGKG</sequence>
<dbReference type="AlphaFoldDB" id="A0AAE1BUR0"/>
<feature type="region of interest" description="Disordered" evidence="1">
    <location>
        <begin position="1"/>
        <end position="40"/>
    </location>
</feature>